<dbReference type="SUPFAM" id="SSF50978">
    <property type="entry name" value="WD40 repeat-like"/>
    <property type="match status" value="1"/>
</dbReference>
<dbReference type="GO" id="GO:0000398">
    <property type="term" value="P:mRNA splicing, via spliceosome"/>
    <property type="evidence" value="ECO:0007669"/>
    <property type="project" value="InterPro"/>
</dbReference>
<organism evidence="4">
    <name type="scientific">Lygus hesperus</name>
    <name type="common">Western plant bug</name>
    <dbReference type="NCBI Taxonomy" id="30085"/>
    <lineage>
        <taxon>Eukaryota</taxon>
        <taxon>Metazoa</taxon>
        <taxon>Ecdysozoa</taxon>
        <taxon>Arthropoda</taxon>
        <taxon>Hexapoda</taxon>
        <taxon>Insecta</taxon>
        <taxon>Pterygota</taxon>
        <taxon>Neoptera</taxon>
        <taxon>Paraneoptera</taxon>
        <taxon>Hemiptera</taxon>
        <taxon>Heteroptera</taxon>
        <taxon>Panheteroptera</taxon>
        <taxon>Cimicomorpha</taxon>
        <taxon>Miridae</taxon>
        <taxon>Mirini</taxon>
        <taxon>Lygus</taxon>
    </lineage>
</organism>
<dbReference type="InterPro" id="IPR036322">
    <property type="entry name" value="WD40_repeat_dom_sf"/>
</dbReference>
<name>A0A0A9YP32_LYGHE</name>
<dbReference type="Pfam" id="PF00400">
    <property type="entry name" value="WD40"/>
    <property type="match status" value="1"/>
</dbReference>
<dbReference type="InterPro" id="IPR001680">
    <property type="entry name" value="WD40_rpt"/>
</dbReference>
<gene>
    <name evidence="4" type="primary">PAAF1_6</name>
    <name evidence="4" type="ORF">CM83_9081</name>
</gene>
<dbReference type="GO" id="GO:0003729">
    <property type="term" value="F:mRNA binding"/>
    <property type="evidence" value="ECO:0007669"/>
    <property type="project" value="TreeGrafter"/>
</dbReference>
<dbReference type="PANTHER" id="PTHR43979:SF1">
    <property type="entry name" value="PRE-MRNA-PROCESSING FACTOR 17"/>
    <property type="match status" value="1"/>
</dbReference>
<dbReference type="InterPro" id="IPR032847">
    <property type="entry name" value="PRPF17"/>
</dbReference>
<dbReference type="Gene3D" id="2.130.10.10">
    <property type="entry name" value="YVTN repeat-like/Quinoprotein amine dehydrogenase"/>
    <property type="match status" value="1"/>
</dbReference>
<dbReference type="AlphaFoldDB" id="A0A0A9YP32"/>
<evidence type="ECO:0000256" key="2">
    <source>
        <dbReference type="ARBA" id="ARBA00022737"/>
    </source>
</evidence>
<dbReference type="PROSITE" id="PS00678">
    <property type="entry name" value="WD_REPEATS_1"/>
    <property type="match status" value="1"/>
</dbReference>
<dbReference type="PROSITE" id="PS50082">
    <property type="entry name" value="WD_REPEATS_2"/>
    <property type="match status" value="2"/>
</dbReference>
<feature type="non-terminal residue" evidence="4">
    <location>
        <position position="1"/>
    </location>
</feature>
<reference evidence="4" key="2">
    <citation type="submission" date="2014-07" db="EMBL/GenBank/DDBJ databases">
        <authorList>
            <person name="Hull J."/>
        </authorList>
    </citation>
    <scope>NUCLEOTIDE SEQUENCE</scope>
</reference>
<sequence>LFLSGGMDTTIRLWSSTADTPLLTLAGVHGKSVTDIGVIERGKHIVSSSLDGVCALWDISKQKCVQRFTTVDTAKLCTRNPETLQEEPCIYDVNGCTSVHVLEPTTFVVGTERTGIFVIDTRVNASTDTAGTTAAPSLHKPVVLFPTTTLHDRIAERVTKSETPRTSEVVMENLQ</sequence>
<evidence type="ECO:0000313" key="4">
    <source>
        <dbReference type="EMBL" id="JAG31280.1"/>
    </source>
</evidence>
<accession>A0A0A9YP32</accession>
<keyword evidence="2" id="KW-0677">Repeat</keyword>
<feature type="repeat" description="WD" evidence="3">
    <location>
        <begin position="26"/>
        <end position="67"/>
    </location>
</feature>
<feature type="repeat" description="WD" evidence="3">
    <location>
        <begin position="1"/>
        <end position="24"/>
    </location>
</feature>
<dbReference type="PANTHER" id="PTHR43979">
    <property type="entry name" value="PRE-MRNA-PROCESSING FACTOR 17"/>
    <property type="match status" value="1"/>
</dbReference>
<dbReference type="InterPro" id="IPR019775">
    <property type="entry name" value="WD40_repeat_CS"/>
</dbReference>
<dbReference type="InterPro" id="IPR015943">
    <property type="entry name" value="WD40/YVTN_repeat-like_dom_sf"/>
</dbReference>
<keyword evidence="1 3" id="KW-0853">WD repeat</keyword>
<proteinExistence type="predicted"/>
<dbReference type="SMART" id="SM00320">
    <property type="entry name" value="WD40"/>
    <property type="match status" value="1"/>
</dbReference>
<reference evidence="4" key="1">
    <citation type="journal article" date="2014" name="PLoS ONE">
        <title>Transcriptome-Based Identification of ABC Transporters in the Western Tarnished Plant Bug Lygus hesperus.</title>
        <authorList>
            <person name="Hull J.J."/>
            <person name="Chaney K."/>
            <person name="Geib S.M."/>
            <person name="Fabrick J.A."/>
            <person name="Brent C.S."/>
            <person name="Walsh D."/>
            <person name="Lavine L.C."/>
        </authorList>
    </citation>
    <scope>NUCLEOTIDE SEQUENCE</scope>
</reference>
<evidence type="ECO:0000256" key="3">
    <source>
        <dbReference type="PROSITE-ProRule" id="PRU00221"/>
    </source>
</evidence>
<evidence type="ECO:0000256" key="1">
    <source>
        <dbReference type="ARBA" id="ARBA00022574"/>
    </source>
</evidence>
<dbReference type="GO" id="GO:0071013">
    <property type="term" value="C:catalytic step 2 spliceosome"/>
    <property type="evidence" value="ECO:0007669"/>
    <property type="project" value="InterPro"/>
</dbReference>
<protein>
    <submittedName>
        <fullName evidence="4">Proteasomal ATPase-associated factor 1</fullName>
    </submittedName>
</protein>
<dbReference type="EMBL" id="GBHO01012324">
    <property type="protein sequence ID" value="JAG31280.1"/>
    <property type="molecule type" value="Transcribed_RNA"/>
</dbReference>